<dbReference type="SUPFAM" id="SSF57424">
    <property type="entry name" value="LDL receptor-like module"/>
    <property type="match status" value="1"/>
</dbReference>
<keyword evidence="1 2" id="KW-1015">Disulfide bond</keyword>
<evidence type="ECO:0000256" key="1">
    <source>
        <dbReference type="ARBA" id="ARBA00023157"/>
    </source>
</evidence>
<name>A0A9D4JNZ3_DREPO</name>
<protein>
    <submittedName>
        <fullName evidence="4">Uncharacterized protein</fullName>
    </submittedName>
</protein>
<dbReference type="PROSITE" id="PS50068">
    <property type="entry name" value="LDLRA_2"/>
    <property type="match status" value="1"/>
</dbReference>
<feature type="chain" id="PRO_5038985559" evidence="3">
    <location>
        <begin position="22"/>
        <end position="86"/>
    </location>
</feature>
<evidence type="ECO:0000256" key="2">
    <source>
        <dbReference type="PROSITE-ProRule" id="PRU00124"/>
    </source>
</evidence>
<dbReference type="InterPro" id="IPR002172">
    <property type="entry name" value="LDrepeatLR_classA_rpt"/>
</dbReference>
<dbReference type="Gene3D" id="4.10.1220.10">
    <property type="entry name" value="EGF-type module"/>
    <property type="match status" value="1"/>
</dbReference>
<reference evidence="4" key="1">
    <citation type="journal article" date="2019" name="bioRxiv">
        <title>The Genome of the Zebra Mussel, Dreissena polymorpha: A Resource for Invasive Species Research.</title>
        <authorList>
            <person name="McCartney M.A."/>
            <person name="Auch B."/>
            <person name="Kono T."/>
            <person name="Mallez S."/>
            <person name="Zhang Y."/>
            <person name="Obille A."/>
            <person name="Becker A."/>
            <person name="Abrahante J.E."/>
            <person name="Garbe J."/>
            <person name="Badalamenti J.P."/>
            <person name="Herman A."/>
            <person name="Mangelson H."/>
            <person name="Liachko I."/>
            <person name="Sullivan S."/>
            <person name="Sone E.D."/>
            <person name="Koren S."/>
            <person name="Silverstein K.A.T."/>
            <person name="Beckman K.B."/>
            <person name="Gohl D.M."/>
        </authorList>
    </citation>
    <scope>NUCLEOTIDE SEQUENCE</scope>
    <source>
        <strain evidence="4">Duluth1</strain>
        <tissue evidence="4">Whole animal</tissue>
    </source>
</reference>
<feature type="disulfide bond" evidence="2">
    <location>
        <begin position="49"/>
        <end position="64"/>
    </location>
</feature>
<dbReference type="OrthoDB" id="6411962at2759"/>
<dbReference type="AlphaFoldDB" id="A0A9D4JNZ3"/>
<organism evidence="4 5">
    <name type="scientific">Dreissena polymorpha</name>
    <name type="common">Zebra mussel</name>
    <name type="synonym">Mytilus polymorpha</name>
    <dbReference type="NCBI Taxonomy" id="45954"/>
    <lineage>
        <taxon>Eukaryota</taxon>
        <taxon>Metazoa</taxon>
        <taxon>Spiralia</taxon>
        <taxon>Lophotrochozoa</taxon>
        <taxon>Mollusca</taxon>
        <taxon>Bivalvia</taxon>
        <taxon>Autobranchia</taxon>
        <taxon>Heteroconchia</taxon>
        <taxon>Euheterodonta</taxon>
        <taxon>Imparidentia</taxon>
        <taxon>Neoheterodontei</taxon>
        <taxon>Myida</taxon>
        <taxon>Dreissenoidea</taxon>
        <taxon>Dreissenidae</taxon>
        <taxon>Dreissena</taxon>
    </lineage>
</organism>
<proteinExistence type="predicted"/>
<comment type="caution">
    <text evidence="2">Lacks conserved residue(s) required for the propagation of feature annotation.</text>
</comment>
<gene>
    <name evidence="4" type="ORF">DPMN_120888</name>
</gene>
<sequence>MDTKQLLMCILVLALLEVINAHKPNQKTGLRCDKCKGTKCPLLRADRVCDGFSDCDDGADEFNCPTKPCSTEAPTTTFRTTQTTTR</sequence>
<reference evidence="4" key="2">
    <citation type="submission" date="2020-11" db="EMBL/GenBank/DDBJ databases">
        <authorList>
            <person name="McCartney M.A."/>
            <person name="Auch B."/>
            <person name="Kono T."/>
            <person name="Mallez S."/>
            <person name="Becker A."/>
            <person name="Gohl D.M."/>
            <person name="Silverstein K.A.T."/>
            <person name="Koren S."/>
            <person name="Bechman K.B."/>
            <person name="Herman A."/>
            <person name="Abrahante J.E."/>
            <person name="Garbe J."/>
        </authorList>
    </citation>
    <scope>NUCLEOTIDE SEQUENCE</scope>
    <source>
        <strain evidence="4">Duluth1</strain>
        <tissue evidence="4">Whole animal</tissue>
    </source>
</reference>
<dbReference type="EMBL" id="JAIWYP010000005">
    <property type="protein sequence ID" value="KAH3819155.1"/>
    <property type="molecule type" value="Genomic_DNA"/>
</dbReference>
<evidence type="ECO:0000313" key="5">
    <source>
        <dbReference type="Proteomes" id="UP000828390"/>
    </source>
</evidence>
<evidence type="ECO:0000313" key="4">
    <source>
        <dbReference type="EMBL" id="KAH3819155.1"/>
    </source>
</evidence>
<accession>A0A9D4JNZ3</accession>
<feature type="signal peptide" evidence="3">
    <location>
        <begin position="1"/>
        <end position="21"/>
    </location>
</feature>
<keyword evidence="3" id="KW-0732">Signal</keyword>
<keyword evidence="5" id="KW-1185">Reference proteome</keyword>
<dbReference type="InterPro" id="IPR036055">
    <property type="entry name" value="LDL_receptor-like_sf"/>
</dbReference>
<comment type="caution">
    <text evidence="4">The sequence shown here is derived from an EMBL/GenBank/DDBJ whole genome shotgun (WGS) entry which is preliminary data.</text>
</comment>
<evidence type="ECO:0000256" key="3">
    <source>
        <dbReference type="SAM" id="SignalP"/>
    </source>
</evidence>
<dbReference type="Proteomes" id="UP000828390">
    <property type="component" value="Unassembled WGS sequence"/>
</dbReference>